<evidence type="ECO:0000259" key="2">
    <source>
        <dbReference type="Pfam" id="PF04083"/>
    </source>
</evidence>
<dbReference type="Proteomes" id="UP000233020">
    <property type="component" value="Unplaced"/>
</dbReference>
<dbReference type="Pfam" id="PF04083">
    <property type="entry name" value="Abhydro_lipase"/>
    <property type="match status" value="1"/>
</dbReference>
<gene>
    <name evidence="3" type="primary">LIPJ</name>
</gene>
<dbReference type="GeneTree" id="ENSGT00940000163386"/>
<evidence type="ECO:0000256" key="1">
    <source>
        <dbReference type="ARBA" id="ARBA00010701"/>
    </source>
</evidence>
<dbReference type="InterPro" id="IPR006693">
    <property type="entry name" value="AB_hydrolase_lipase"/>
</dbReference>
<dbReference type="GO" id="GO:0016298">
    <property type="term" value="F:lipase activity"/>
    <property type="evidence" value="ECO:0007669"/>
    <property type="project" value="UniProtKB-ARBA"/>
</dbReference>
<reference evidence="3" key="2">
    <citation type="submission" date="2025-09" db="UniProtKB">
        <authorList>
            <consortium name="Ensembl"/>
        </authorList>
    </citation>
    <scope>IDENTIFICATION</scope>
</reference>
<organism evidence="3 4">
    <name type="scientific">Aotus nancymaae</name>
    <name type="common">Ma's night monkey</name>
    <dbReference type="NCBI Taxonomy" id="37293"/>
    <lineage>
        <taxon>Eukaryota</taxon>
        <taxon>Metazoa</taxon>
        <taxon>Chordata</taxon>
        <taxon>Craniata</taxon>
        <taxon>Vertebrata</taxon>
        <taxon>Euteleostomi</taxon>
        <taxon>Mammalia</taxon>
        <taxon>Eutheria</taxon>
        <taxon>Euarchontoglires</taxon>
        <taxon>Primates</taxon>
        <taxon>Haplorrhini</taxon>
        <taxon>Platyrrhini</taxon>
        <taxon>Aotidae</taxon>
        <taxon>Aotus</taxon>
    </lineage>
</organism>
<dbReference type="FunFam" id="3.40.50.1820:FF:000012">
    <property type="entry name" value="Lipase"/>
    <property type="match status" value="1"/>
</dbReference>
<dbReference type="Ensembl" id="ENSANAT00000020327.1">
    <property type="protein sequence ID" value="ENSANAP00000002796.1"/>
    <property type="gene ID" value="ENSANAG00000019172.1"/>
</dbReference>
<reference evidence="3" key="1">
    <citation type="submission" date="2025-08" db="UniProtKB">
        <authorList>
            <consortium name="Ensembl"/>
        </authorList>
    </citation>
    <scope>IDENTIFICATION</scope>
</reference>
<dbReference type="InterPro" id="IPR029058">
    <property type="entry name" value="AB_hydrolase_fold"/>
</dbReference>
<dbReference type="STRING" id="37293.ENSANAP00000002796"/>
<accession>A0A2K5C274</accession>
<proteinExistence type="inferred from homology"/>
<protein>
    <submittedName>
        <fullName evidence="3">Lipase family member J</fullName>
    </submittedName>
</protein>
<dbReference type="SUPFAM" id="SSF53474">
    <property type="entry name" value="alpha/beta-Hydrolases"/>
    <property type="match status" value="1"/>
</dbReference>
<dbReference type="Gene3D" id="3.40.50.1820">
    <property type="entry name" value="alpha/beta hydrolase"/>
    <property type="match status" value="1"/>
</dbReference>
<name>A0A2K5C274_AOTNA</name>
<dbReference type="GO" id="GO:0052689">
    <property type="term" value="F:carboxylic ester hydrolase activity"/>
    <property type="evidence" value="ECO:0007669"/>
    <property type="project" value="UniProtKB-ARBA"/>
</dbReference>
<dbReference type="OMA" id="PHGLGME"/>
<keyword evidence="4" id="KW-1185">Reference proteome</keyword>
<evidence type="ECO:0000313" key="4">
    <source>
        <dbReference type="Proteomes" id="UP000233020"/>
    </source>
</evidence>
<dbReference type="GO" id="GO:0006629">
    <property type="term" value="P:lipid metabolic process"/>
    <property type="evidence" value="ECO:0007669"/>
    <property type="project" value="InterPro"/>
</dbReference>
<dbReference type="AlphaFoldDB" id="A0A2K5C274"/>
<feature type="domain" description="Partial AB-hydrolase lipase" evidence="2">
    <location>
        <begin position="3"/>
        <end position="71"/>
    </location>
</feature>
<dbReference type="PANTHER" id="PTHR11005">
    <property type="entry name" value="LYSOSOMAL ACID LIPASE-RELATED"/>
    <property type="match status" value="1"/>
</dbReference>
<evidence type="ECO:0000313" key="3">
    <source>
        <dbReference type="Ensembl" id="ENSANAP00000002796.1"/>
    </source>
</evidence>
<comment type="similarity">
    <text evidence="1">Belongs to the AB hydrolase superfamily. Lipase family.</text>
</comment>
<sequence>MNISQIISYWDYPDEEYDIVTEDGYILGLYRIPYGKTNNNKNLSNIQLKMDWVVYLQHGLLTSVSSWISNLPNNSLGFILADAGYDVWMGNSRGNTWSRKHLYLETNSKEFWAFSFDEMAKYDLPASIDFIVKKTRQEEIFYVGHSQGTTIGSITFATVPKIAERIKIFFALAPYLKSPSIRMTYKWKSIVQVFSGNKDFLSKTSFKKFVGSNLCPLQIFDKICLNILFMMFGYDPKNLNMSRFDVYFSHNPAGTSVQNVLHWSQLLNSTHLKAYDWGSPDLNLAHYNQTTSPLYNVTNMNVATIIDIIQ</sequence>